<evidence type="ECO:0000313" key="1">
    <source>
        <dbReference type="EMBL" id="GAT13081.1"/>
    </source>
</evidence>
<dbReference type="STRING" id="1797.RMCT_0053"/>
<accession>A0A100XAN5</accession>
<dbReference type="GO" id="GO:0016787">
    <property type="term" value="F:hydrolase activity"/>
    <property type="evidence" value="ECO:0007669"/>
    <property type="project" value="UniProtKB-KW"/>
</dbReference>
<protein>
    <submittedName>
        <fullName evidence="1">Alpha/beta hydrolase fold protein</fullName>
    </submittedName>
</protein>
<proteinExistence type="predicted"/>
<evidence type="ECO:0000313" key="2">
    <source>
        <dbReference type="Proteomes" id="UP000069654"/>
    </source>
</evidence>
<name>A0A100XAN5_MYCTH</name>
<gene>
    <name evidence="1" type="ORF">RMCT_0053</name>
</gene>
<sequence length="80" mass="8220">MRPARADGAAAAGDAGTEAAINTVATATATPRIVNAAPTRRQAGTAVTVARTTITLKGLSARYLRVKPSRDPFLITTRGD</sequence>
<reference evidence="1 2" key="1">
    <citation type="journal article" date="2016" name="Genome Announc.">
        <title>Draft Genome Sequences of Five Rapidly Growing Mycobacterium Species, M. thermoresistibile, M. fortuitum subsp. acetamidolyticum, M. canariasense, M. brisbanense, and M. novocastrense.</title>
        <authorList>
            <person name="Katahira K."/>
            <person name="Ogura Y."/>
            <person name="Gotoh Y."/>
            <person name="Hayashi T."/>
        </authorList>
    </citation>
    <scope>NUCLEOTIDE SEQUENCE [LARGE SCALE GENOMIC DNA]</scope>
    <source>
        <strain evidence="1 2">JCM6362</strain>
    </source>
</reference>
<keyword evidence="1" id="KW-0378">Hydrolase</keyword>
<comment type="caution">
    <text evidence="1">The sequence shown here is derived from an EMBL/GenBank/DDBJ whole genome shotgun (WGS) entry which is preliminary data.</text>
</comment>
<dbReference type="Proteomes" id="UP000069654">
    <property type="component" value="Unassembled WGS sequence"/>
</dbReference>
<reference evidence="2" key="2">
    <citation type="submission" date="2016-02" db="EMBL/GenBank/DDBJ databases">
        <title>Draft genome sequence of five rapidly growing Mycobacterium species.</title>
        <authorList>
            <person name="Katahira K."/>
            <person name="Gotou Y."/>
            <person name="Iida K."/>
            <person name="Ogura Y."/>
            <person name="Hayashi T."/>
        </authorList>
    </citation>
    <scope>NUCLEOTIDE SEQUENCE [LARGE SCALE GENOMIC DNA]</scope>
    <source>
        <strain evidence="2">JCM6362</strain>
    </source>
</reference>
<dbReference type="EMBL" id="BCTB01000001">
    <property type="protein sequence ID" value="GAT13081.1"/>
    <property type="molecule type" value="Genomic_DNA"/>
</dbReference>
<dbReference type="AlphaFoldDB" id="A0A100XAN5"/>
<organism evidence="1 2">
    <name type="scientific">Mycolicibacterium thermoresistibile</name>
    <name type="common">Mycobacterium thermoresistibile</name>
    <dbReference type="NCBI Taxonomy" id="1797"/>
    <lineage>
        <taxon>Bacteria</taxon>
        <taxon>Bacillati</taxon>
        <taxon>Actinomycetota</taxon>
        <taxon>Actinomycetes</taxon>
        <taxon>Mycobacteriales</taxon>
        <taxon>Mycobacteriaceae</taxon>
        <taxon>Mycolicibacterium</taxon>
    </lineage>
</organism>